<evidence type="ECO:0000313" key="2">
    <source>
        <dbReference type="EMBL" id="KAJ3042063.1"/>
    </source>
</evidence>
<comment type="caution">
    <text evidence="2">The sequence shown here is derived from an EMBL/GenBank/DDBJ whole genome shotgun (WGS) entry which is preliminary data.</text>
</comment>
<feature type="compositionally biased region" description="Polar residues" evidence="1">
    <location>
        <begin position="19"/>
        <end position="30"/>
    </location>
</feature>
<dbReference type="Gene3D" id="3.40.30.10">
    <property type="entry name" value="Glutaredoxin"/>
    <property type="match status" value="1"/>
</dbReference>
<evidence type="ECO:0000313" key="3">
    <source>
        <dbReference type="Proteomes" id="UP001212841"/>
    </source>
</evidence>
<protein>
    <recommendedName>
        <fullName evidence="4">Thioredoxin-like protein</fullName>
    </recommendedName>
</protein>
<dbReference type="InterPro" id="IPR036249">
    <property type="entry name" value="Thioredoxin-like_sf"/>
</dbReference>
<evidence type="ECO:0008006" key="4">
    <source>
        <dbReference type="Google" id="ProtNLM"/>
    </source>
</evidence>
<evidence type="ECO:0000256" key="1">
    <source>
        <dbReference type="SAM" id="MobiDB-lite"/>
    </source>
</evidence>
<dbReference type="SUPFAM" id="SSF52833">
    <property type="entry name" value="Thioredoxin-like"/>
    <property type="match status" value="1"/>
</dbReference>
<proteinExistence type="predicted"/>
<dbReference type="PANTHER" id="PTHR21148">
    <property type="entry name" value="THIOREDOXIN DOMAIN-CONTAINING PROTEIN 9"/>
    <property type="match status" value="1"/>
</dbReference>
<dbReference type="Proteomes" id="UP001212841">
    <property type="component" value="Unassembled WGS sequence"/>
</dbReference>
<dbReference type="CDD" id="cd02989">
    <property type="entry name" value="Phd_like_TxnDC9"/>
    <property type="match status" value="1"/>
</dbReference>
<dbReference type="AlphaFoldDB" id="A0AAD5WXY5"/>
<accession>A0AAD5WXY5</accession>
<feature type="region of interest" description="Disordered" evidence="1">
    <location>
        <begin position="1"/>
        <end position="43"/>
    </location>
</feature>
<organism evidence="2 3">
    <name type="scientific">Rhizophlyctis rosea</name>
    <dbReference type="NCBI Taxonomy" id="64517"/>
    <lineage>
        <taxon>Eukaryota</taxon>
        <taxon>Fungi</taxon>
        <taxon>Fungi incertae sedis</taxon>
        <taxon>Chytridiomycota</taxon>
        <taxon>Chytridiomycota incertae sedis</taxon>
        <taxon>Chytridiomycetes</taxon>
        <taxon>Rhizophlyctidales</taxon>
        <taxon>Rhizophlyctidaceae</taxon>
        <taxon>Rhizophlyctis</taxon>
    </lineage>
</organism>
<feature type="compositionally biased region" description="Acidic residues" evidence="1">
    <location>
        <begin position="33"/>
        <end position="43"/>
    </location>
</feature>
<name>A0AAD5WXY5_9FUNG</name>
<sequence length="224" mass="25792">MIANDNHSHSDDQDHTPSEIPSHQPTSTKPYANDDDEVDSDDELFAELEKDDDDLLSDLRERRIEEIRNQIQKAKDEAIESHGTYDTLRNEKDVLDVSTSTKLCIAHFAHRDFRRCQIMDRHLSQLAQQHRKTRFIKIYVEDCPFLVERLKIQMLPCVISFVDGVTVDRLIGFEELGNNDNFPTSALEKRLAKSKVISLQEAPAQRKTIYGFSDKGDEDSDDDD</sequence>
<dbReference type="EMBL" id="JADGJD010001445">
    <property type="protein sequence ID" value="KAJ3042063.1"/>
    <property type="molecule type" value="Genomic_DNA"/>
</dbReference>
<keyword evidence="3" id="KW-1185">Reference proteome</keyword>
<reference evidence="2" key="1">
    <citation type="submission" date="2020-05" db="EMBL/GenBank/DDBJ databases">
        <title>Phylogenomic resolution of chytrid fungi.</title>
        <authorList>
            <person name="Stajich J.E."/>
            <person name="Amses K."/>
            <person name="Simmons R."/>
            <person name="Seto K."/>
            <person name="Myers J."/>
            <person name="Bonds A."/>
            <person name="Quandt C.A."/>
            <person name="Barry K."/>
            <person name="Liu P."/>
            <person name="Grigoriev I."/>
            <person name="Longcore J.E."/>
            <person name="James T.Y."/>
        </authorList>
    </citation>
    <scope>NUCLEOTIDE SEQUENCE</scope>
    <source>
        <strain evidence="2">JEL0318</strain>
    </source>
</reference>
<gene>
    <name evidence="2" type="ORF">HK097_002118</name>
</gene>
<feature type="compositionally biased region" description="Basic and acidic residues" evidence="1">
    <location>
        <begin position="1"/>
        <end position="17"/>
    </location>
</feature>